<feature type="binding site" evidence="8">
    <location>
        <position position="171"/>
    </location>
    <ligand>
        <name>ATP</name>
        <dbReference type="ChEBI" id="CHEBI:30616"/>
    </ligand>
</feature>
<dbReference type="Proteomes" id="UP000254326">
    <property type="component" value="Unassembled WGS sequence"/>
</dbReference>
<name>A0A370U900_9GAMM</name>
<organism evidence="10 11">
    <name type="scientific">Marinomonas piezotolerans</name>
    <dbReference type="NCBI Taxonomy" id="2213058"/>
    <lineage>
        <taxon>Bacteria</taxon>
        <taxon>Pseudomonadati</taxon>
        <taxon>Pseudomonadota</taxon>
        <taxon>Gammaproteobacteria</taxon>
        <taxon>Oceanospirillales</taxon>
        <taxon>Oceanospirillaceae</taxon>
        <taxon>Marinomonas</taxon>
    </lineage>
</organism>
<evidence type="ECO:0000256" key="6">
    <source>
        <dbReference type="ARBA" id="ARBA00022840"/>
    </source>
</evidence>
<feature type="binding site" evidence="8">
    <location>
        <position position="170"/>
    </location>
    <ligand>
        <name>ATP</name>
        <dbReference type="ChEBI" id="CHEBI:30616"/>
    </ligand>
</feature>
<reference evidence="10 11" key="1">
    <citation type="submission" date="2018-06" db="EMBL/GenBank/DDBJ databases">
        <title>Marinomonas sp. YLB-05 draft genome sequence.</title>
        <authorList>
            <person name="Yu L."/>
            <person name="Tang X."/>
        </authorList>
    </citation>
    <scope>NUCLEOTIDE SEQUENCE [LARGE SCALE GENOMIC DNA]</scope>
    <source>
        <strain evidence="10 11">YLB-05</strain>
    </source>
</reference>
<feature type="binding site" evidence="8">
    <location>
        <position position="139"/>
    </location>
    <ligand>
        <name>ATP</name>
        <dbReference type="ChEBI" id="CHEBI:30616"/>
    </ligand>
</feature>
<dbReference type="GO" id="GO:0070733">
    <property type="term" value="F:AMPylase activity"/>
    <property type="evidence" value="ECO:0007669"/>
    <property type="project" value="UniProtKB-EC"/>
</dbReference>
<comment type="catalytic activity">
    <reaction evidence="8">
        <text>L-threonyl-[protein] + ATP = 3-O-(5'-adenylyl)-L-threonyl-[protein] + diphosphate</text>
        <dbReference type="Rhea" id="RHEA:54292"/>
        <dbReference type="Rhea" id="RHEA-COMP:11060"/>
        <dbReference type="Rhea" id="RHEA-COMP:13847"/>
        <dbReference type="ChEBI" id="CHEBI:30013"/>
        <dbReference type="ChEBI" id="CHEBI:30616"/>
        <dbReference type="ChEBI" id="CHEBI:33019"/>
        <dbReference type="ChEBI" id="CHEBI:138113"/>
        <dbReference type="EC" id="2.7.7.108"/>
    </reaction>
</comment>
<dbReference type="HAMAP" id="MF_00692">
    <property type="entry name" value="SelO"/>
    <property type="match status" value="1"/>
</dbReference>
<dbReference type="RefSeq" id="WP_115467510.1">
    <property type="nucleotide sequence ID" value="NZ_QKRA01000003.1"/>
</dbReference>
<keyword evidence="3 8" id="KW-0548">Nucleotidyltransferase</keyword>
<evidence type="ECO:0000256" key="5">
    <source>
        <dbReference type="ARBA" id="ARBA00022741"/>
    </source>
</evidence>
<accession>A0A370U900</accession>
<comment type="catalytic activity">
    <reaction evidence="8">
        <text>L-seryl-[protein] + ATP = 3-O-(5'-adenylyl)-L-seryl-[protein] + diphosphate</text>
        <dbReference type="Rhea" id="RHEA:58120"/>
        <dbReference type="Rhea" id="RHEA-COMP:9863"/>
        <dbReference type="Rhea" id="RHEA-COMP:15073"/>
        <dbReference type="ChEBI" id="CHEBI:29999"/>
        <dbReference type="ChEBI" id="CHEBI:30616"/>
        <dbReference type="ChEBI" id="CHEBI:33019"/>
        <dbReference type="ChEBI" id="CHEBI:142516"/>
        <dbReference type="EC" id="2.7.7.108"/>
    </reaction>
</comment>
<evidence type="ECO:0000256" key="4">
    <source>
        <dbReference type="ARBA" id="ARBA00022723"/>
    </source>
</evidence>
<feature type="binding site" evidence="8">
    <location>
        <position position="136"/>
    </location>
    <ligand>
        <name>ATP</name>
        <dbReference type="ChEBI" id="CHEBI:30616"/>
    </ligand>
</feature>
<sequence>MANDSTSDHTTKTSTFQEFAEHVDYSFMASLNADPDANDNGNEHHPRQVYSGHYVPVTPTPLPDAEYIAHSTTFFKEIGLDDALALTQEFQSAFSGDLSNAPEPMLKLGWATGYALSIYGTEYTQQCPFGTGNGYGDGRAMSIFEGVFKGKRWEMQLKGGGRTPYCRGGDGRAVLRSSVREFLAQEAMNALGIPTSRSLSLFVSKSEQVQRPWYFEGSQSNDPEVMVSNPVAISTRVAPSFIRVGQLELFARRARSDAYPDALKELEMLVRHVIDREYHEDIDSALAFPDKLVKLAQLFRDRLSSLVADWIRVGYCQGNFNGDNCPVGGYTLDYGPFGFCEMFDPVFQPWTGGGRHFSFLNQPLAAQQNFNMFCKSLEPLLQQEPNAHQALLQIRNEFGSVMEQKVEAMWVSKLGLECYDSELVVQLLKLMVSTRADFNMFFRELSHVPKDIATLAHSFYKKPTQEQLDQWQQWLDQWRTAINADEQQASVSQAMKQINPKYTWREWLIVPAYQQAEQGNYDLIRELQEVLNAPYQEQSQEMEDKYYRLRPEAFYRMGGVSHYSCSS</sequence>
<evidence type="ECO:0000256" key="3">
    <source>
        <dbReference type="ARBA" id="ARBA00022695"/>
    </source>
</evidence>
<evidence type="ECO:0000256" key="2">
    <source>
        <dbReference type="ARBA" id="ARBA00022679"/>
    </source>
</evidence>
<keyword evidence="11" id="KW-1185">Reference proteome</keyword>
<feature type="binding site" evidence="8">
    <location>
        <position position="324"/>
    </location>
    <ligand>
        <name>Mg(2+)</name>
        <dbReference type="ChEBI" id="CHEBI:18420"/>
    </ligand>
</feature>
<comment type="function">
    <text evidence="8">Nucleotidyltransferase involved in the post-translational modification of proteins. It can catalyze the addition of adenosine monophosphate (AMP) or uridine monophosphate (UMP) to a protein, resulting in modifications known as AMPylation and UMPylation.</text>
</comment>
<evidence type="ECO:0000256" key="8">
    <source>
        <dbReference type="HAMAP-Rule" id="MF_00692"/>
    </source>
</evidence>
<comment type="caution">
    <text evidence="10">The sequence shown here is derived from an EMBL/GenBank/DDBJ whole genome shotgun (WGS) entry which is preliminary data.</text>
</comment>
<dbReference type="AlphaFoldDB" id="A0A370U900"/>
<evidence type="ECO:0000313" key="10">
    <source>
        <dbReference type="EMBL" id="RDL44247.1"/>
    </source>
</evidence>
<keyword evidence="8" id="KW-0464">Manganese</keyword>
<feature type="binding site" evidence="8">
    <location>
        <position position="138"/>
    </location>
    <ligand>
        <name>ATP</name>
        <dbReference type="ChEBI" id="CHEBI:30616"/>
    </ligand>
</feature>
<comment type="cofactor">
    <cofactor evidence="8">
        <name>Mg(2+)</name>
        <dbReference type="ChEBI" id="CHEBI:18420"/>
    </cofactor>
    <cofactor evidence="8">
        <name>Mn(2+)</name>
        <dbReference type="ChEBI" id="CHEBI:29035"/>
    </cofactor>
</comment>
<evidence type="ECO:0000313" key="11">
    <source>
        <dbReference type="Proteomes" id="UP000254326"/>
    </source>
</evidence>
<keyword evidence="6 8" id="KW-0067">ATP-binding</keyword>
<dbReference type="EC" id="2.7.7.108" evidence="8"/>
<proteinExistence type="inferred from homology"/>
<feature type="binding site" evidence="8">
    <location>
        <position position="333"/>
    </location>
    <ligand>
        <name>Mg(2+)</name>
        <dbReference type="ChEBI" id="CHEBI:18420"/>
    </ligand>
</feature>
<dbReference type="GO" id="GO:0000287">
    <property type="term" value="F:magnesium ion binding"/>
    <property type="evidence" value="ECO:0007669"/>
    <property type="project" value="UniProtKB-UniRule"/>
</dbReference>
<feature type="binding site" evidence="8">
    <location>
        <position position="243"/>
    </location>
    <ligand>
        <name>ATP</name>
        <dbReference type="ChEBI" id="CHEBI:30616"/>
    </ligand>
</feature>
<dbReference type="EC" id="2.7.7.-" evidence="8"/>
<feature type="binding site" evidence="8">
    <location>
        <position position="333"/>
    </location>
    <ligand>
        <name>ATP</name>
        <dbReference type="ChEBI" id="CHEBI:30616"/>
    </ligand>
</feature>
<dbReference type="EMBL" id="QKRA01000003">
    <property type="protein sequence ID" value="RDL44247.1"/>
    <property type="molecule type" value="Genomic_DNA"/>
</dbReference>
<dbReference type="OrthoDB" id="9776281at2"/>
<keyword evidence="7 8" id="KW-0460">Magnesium</keyword>
<comment type="catalytic activity">
    <reaction evidence="8">
        <text>L-tyrosyl-[protein] + ATP = O-(5'-adenylyl)-L-tyrosyl-[protein] + diphosphate</text>
        <dbReference type="Rhea" id="RHEA:54288"/>
        <dbReference type="Rhea" id="RHEA-COMP:10136"/>
        <dbReference type="Rhea" id="RHEA-COMP:13846"/>
        <dbReference type="ChEBI" id="CHEBI:30616"/>
        <dbReference type="ChEBI" id="CHEBI:33019"/>
        <dbReference type="ChEBI" id="CHEBI:46858"/>
        <dbReference type="ChEBI" id="CHEBI:83624"/>
        <dbReference type="EC" id="2.7.7.108"/>
    </reaction>
</comment>
<keyword evidence="4 8" id="KW-0479">Metal-binding</keyword>
<comment type="catalytic activity">
    <reaction evidence="8">
        <text>L-seryl-[protein] + UTP = O-(5'-uridylyl)-L-seryl-[protein] + diphosphate</text>
        <dbReference type="Rhea" id="RHEA:64604"/>
        <dbReference type="Rhea" id="RHEA-COMP:9863"/>
        <dbReference type="Rhea" id="RHEA-COMP:16635"/>
        <dbReference type="ChEBI" id="CHEBI:29999"/>
        <dbReference type="ChEBI" id="CHEBI:33019"/>
        <dbReference type="ChEBI" id="CHEBI:46398"/>
        <dbReference type="ChEBI" id="CHEBI:156051"/>
    </reaction>
</comment>
<feature type="binding site" evidence="8">
    <location>
        <position position="236"/>
    </location>
    <ligand>
        <name>ATP</name>
        <dbReference type="ChEBI" id="CHEBI:30616"/>
    </ligand>
</feature>
<evidence type="ECO:0000256" key="7">
    <source>
        <dbReference type="ARBA" id="ARBA00022842"/>
    </source>
</evidence>
<comment type="catalytic activity">
    <reaction evidence="8">
        <text>L-histidyl-[protein] + UTP = N(tele)-(5'-uridylyl)-L-histidyl-[protein] + diphosphate</text>
        <dbReference type="Rhea" id="RHEA:83891"/>
        <dbReference type="Rhea" id="RHEA-COMP:9745"/>
        <dbReference type="Rhea" id="RHEA-COMP:20239"/>
        <dbReference type="ChEBI" id="CHEBI:29979"/>
        <dbReference type="ChEBI" id="CHEBI:33019"/>
        <dbReference type="ChEBI" id="CHEBI:46398"/>
        <dbReference type="ChEBI" id="CHEBI:233474"/>
    </reaction>
</comment>
<keyword evidence="5 8" id="KW-0547">Nucleotide-binding</keyword>
<evidence type="ECO:0000256" key="9">
    <source>
        <dbReference type="SAM" id="MobiDB-lite"/>
    </source>
</evidence>
<feature type="binding site" evidence="8">
    <location>
        <position position="158"/>
    </location>
    <ligand>
        <name>ATP</name>
        <dbReference type="ChEBI" id="CHEBI:30616"/>
    </ligand>
</feature>
<comment type="similarity">
    <text evidence="1 8">Belongs to the SELO family.</text>
</comment>
<dbReference type="Pfam" id="PF02696">
    <property type="entry name" value="SelO"/>
    <property type="match status" value="1"/>
</dbReference>
<protein>
    <recommendedName>
        <fullName evidence="8">Protein nucleotidyltransferase YdiU</fullName>
        <ecNumber evidence="8">2.7.7.-</ecNumber>
    </recommendedName>
    <alternativeName>
        <fullName evidence="8">Protein adenylyltransferase YdiU</fullName>
        <ecNumber evidence="8">2.7.7.108</ecNumber>
    </alternativeName>
    <alternativeName>
        <fullName evidence="8">Protein uridylyltransferase YdiU</fullName>
        <ecNumber evidence="8">2.7.7.-</ecNumber>
    </alternativeName>
</protein>
<dbReference type="PANTHER" id="PTHR32057">
    <property type="entry name" value="PROTEIN ADENYLYLTRANSFERASE SELO, MITOCHONDRIAL"/>
    <property type="match status" value="1"/>
</dbReference>
<comment type="catalytic activity">
    <reaction evidence="8">
        <text>L-tyrosyl-[protein] + UTP = O-(5'-uridylyl)-L-tyrosyl-[protein] + diphosphate</text>
        <dbReference type="Rhea" id="RHEA:83887"/>
        <dbReference type="Rhea" id="RHEA-COMP:10136"/>
        <dbReference type="Rhea" id="RHEA-COMP:20238"/>
        <dbReference type="ChEBI" id="CHEBI:33019"/>
        <dbReference type="ChEBI" id="CHEBI:46398"/>
        <dbReference type="ChEBI" id="CHEBI:46858"/>
        <dbReference type="ChEBI" id="CHEBI:90602"/>
    </reaction>
</comment>
<feature type="region of interest" description="Disordered" evidence="9">
    <location>
        <begin position="31"/>
        <end position="55"/>
    </location>
</feature>
<dbReference type="GO" id="GO:0030145">
    <property type="term" value="F:manganese ion binding"/>
    <property type="evidence" value="ECO:0007669"/>
    <property type="project" value="UniProtKB-UniRule"/>
</dbReference>
<dbReference type="GO" id="GO:0005524">
    <property type="term" value="F:ATP binding"/>
    <property type="evidence" value="ECO:0007669"/>
    <property type="project" value="UniProtKB-UniRule"/>
</dbReference>
<keyword evidence="2 8" id="KW-0808">Transferase</keyword>
<gene>
    <name evidence="8" type="primary">ydiU</name>
    <name evidence="8" type="synonym">selO</name>
    <name evidence="10" type="ORF">DN730_07510</name>
</gene>
<dbReference type="InterPro" id="IPR003846">
    <property type="entry name" value="SelO"/>
</dbReference>
<evidence type="ECO:0000256" key="1">
    <source>
        <dbReference type="ARBA" id="ARBA00009747"/>
    </source>
</evidence>
<dbReference type="PANTHER" id="PTHR32057:SF14">
    <property type="entry name" value="PROTEIN ADENYLYLTRANSFERASE SELO, MITOCHONDRIAL"/>
    <property type="match status" value="1"/>
</dbReference>
<feature type="active site" description="Proton acceptor" evidence="8">
    <location>
        <position position="323"/>
    </location>
</feature>